<dbReference type="SUPFAM" id="SSF81324">
    <property type="entry name" value="Voltage-gated potassium channels"/>
    <property type="match status" value="1"/>
</dbReference>
<evidence type="ECO:0000256" key="3">
    <source>
        <dbReference type="ARBA" id="ARBA00022989"/>
    </source>
</evidence>
<evidence type="ECO:0000259" key="7">
    <source>
        <dbReference type="Pfam" id="PF00520"/>
    </source>
</evidence>
<organism evidence="8 9">
    <name type="scientific">Cymbomonas tetramitiformis</name>
    <dbReference type="NCBI Taxonomy" id="36881"/>
    <lineage>
        <taxon>Eukaryota</taxon>
        <taxon>Viridiplantae</taxon>
        <taxon>Chlorophyta</taxon>
        <taxon>Pyramimonadophyceae</taxon>
        <taxon>Pyramimonadales</taxon>
        <taxon>Pyramimonadaceae</taxon>
        <taxon>Cymbomonas</taxon>
    </lineage>
</organism>
<dbReference type="Gene3D" id="1.10.287.70">
    <property type="match status" value="1"/>
</dbReference>
<dbReference type="PANTHER" id="PTHR10217:SF435">
    <property type="entry name" value="POTASSIUM VOLTAGE-GATED CHANNEL PROTEIN EAG"/>
    <property type="match status" value="1"/>
</dbReference>
<keyword evidence="4 6" id="KW-0472">Membrane</keyword>
<dbReference type="InterPro" id="IPR050818">
    <property type="entry name" value="KCNH_animal-type"/>
</dbReference>
<feature type="transmembrane region" description="Helical" evidence="6">
    <location>
        <begin position="242"/>
        <end position="261"/>
    </location>
</feature>
<keyword evidence="2 6" id="KW-0812">Transmembrane</keyword>
<evidence type="ECO:0000256" key="2">
    <source>
        <dbReference type="ARBA" id="ARBA00022692"/>
    </source>
</evidence>
<proteinExistence type="predicted"/>
<sequence length="493" mass="56622">MSEIGWTSINAGQTREQWTTQSGLALSLPSAQALSEQHTLSEQLRSDSVSEIKHSNTNRALPVFHSSYLVATWNTGSLFQPSVTCQREHWSASQLSDTSQREHRILSDSFFTLFEPLTPLELPRSADTTADKRLQQAQLTASEMSSEDEELRRRQLESLPQLSSGRLRIQTSEMRRKYAFDKAVSNILWFLTLPINPDYTIPHTAKWKELWDWGIIVLVFYNSIYIPLDISFKFSTTVAQGFYWLDIAVDVCFAIDIVFSFRTQLHNPQLDGAIKDFNAIAKQYMALWFWIDLVATVPFDALGALVTGQSNQVHVVGLLKTVRLFRLGRLLKKMDQLSAANFLRIAKLMVSYVMCVHWFACFWWWIAADFAENEEVTWIKEFNLQHNLEEGSLAWRYGICFHFALSAVLPGSSTILPVTNNERSFHSMVMICGALMNAFVFGNVAALIREFDQSKSAYNHHLETFKSFTEHFEIPVQLRCRLIEYLEHYLALQ</sequence>
<evidence type="ECO:0000256" key="5">
    <source>
        <dbReference type="SAM" id="MobiDB-lite"/>
    </source>
</evidence>
<feature type="domain" description="Ion transport" evidence="7">
    <location>
        <begin position="210"/>
        <end position="453"/>
    </location>
</feature>
<name>A0AAE0H281_9CHLO</name>
<feature type="region of interest" description="Disordered" evidence="5">
    <location>
        <begin position="125"/>
        <end position="150"/>
    </location>
</feature>
<feature type="transmembrane region" description="Helical" evidence="6">
    <location>
        <begin position="210"/>
        <end position="230"/>
    </location>
</feature>
<feature type="transmembrane region" description="Helical" evidence="6">
    <location>
        <begin position="342"/>
        <end position="366"/>
    </location>
</feature>
<dbReference type="InterPro" id="IPR005821">
    <property type="entry name" value="Ion_trans_dom"/>
</dbReference>
<accession>A0AAE0H281</accession>
<reference evidence="8 9" key="1">
    <citation type="journal article" date="2015" name="Genome Biol. Evol.">
        <title>Comparative Genomics of a Bacterivorous Green Alga Reveals Evolutionary Causalities and Consequences of Phago-Mixotrophic Mode of Nutrition.</title>
        <authorList>
            <person name="Burns J.A."/>
            <person name="Paasch A."/>
            <person name="Narechania A."/>
            <person name="Kim E."/>
        </authorList>
    </citation>
    <scope>NUCLEOTIDE SEQUENCE [LARGE SCALE GENOMIC DNA]</scope>
    <source>
        <strain evidence="8 9">PLY_AMNH</strain>
    </source>
</reference>
<keyword evidence="9" id="KW-1185">Reference proteome</keyword>
<gene>
    <name evidence="8" type="ORF">CYMTET_4855</name>
</gene>
<comment type="caution">
    <text evidence="8">The sequence shown here is derived from an EMBL/GenBank/DDBJ whole genome shotgun (WGS) entry which is preliminary data.</text>
</comment>
<dbReference type="PRINTS" id="PR01463">
    <property type="entry name" value="EAGCHANLFMLY"/>
</dbReference>
<feature type="non-terminal residue" evidence="8">
    <location>
        <position position="493"/>
    </location>
</feature>
<dbReference type="EMBL" id="LGRX02000776">
    <property type="protein sequence ID" value="KAK3287646.1"/>
    <property type="molecule type" value="Genomic_DNA"/>
</dbReference>
<feature type="compositionally biased region" description="Polar residues" evidence="5">
    <location>
        <begin position="135"/>
        <end position="144"/>
    </location>
</feature>
<protein>
    <recommendedName>
        <fullName evidence="7">Ion transport domain-containing protein</fullName>
    </recommendedName>
</protein>
<dbReference type="GO" id="GO:0042391">
    <property type="term" value="P:regulation of membrane potential"/>
    <property type="evidence" value="ECO:0007669"/>
    <property type="project" value="TreeGrafter"/>
</dbReference>
<comment type="subcellular location">
    <subcellularLocation>
        <location evidence="1">Membrane</location>
        <topology evidence="1">Multi-pass membrane protein</topology>
    </subcellularLocation>
</comment>
<evidence type="ECO:0000256" key="6">
    <source>
        <dbReference type="SAM" id="Phobius"/>
    </source>
</evidence>
<dbReference type="GO" id="GO:0005886">
    <property type="term" value="C:plasma membrane"/>
    <property type="evidence" value="ECO:0007669"/>
    <property type="project" value="TreeGrafter"/>
</dbReference>
<evidence type="ECO:0000313" key="8">
    <source>
        <dbReference type="EMBL" id="KAK3287646.1"/>
    </source>
</evidence>
<evidence type="ECO:0000256" key="1">
    <source>
        <dbReference type="ARBA" id="ARBA00004141"/>
    </source>
</evidence>
<evidence type="ECO:0000256" key="4">
    <source>
        <dbReference type="ARBA" id="ARBA00023136"/>
    </source>
</evidence>
<dbReference type="PANTHER" id="PTHR10217">
    <property type="entry name" value="VOLTAGE AND LIGAND GATED POTASSIUM CHANNEL"/>
    <property type="match status" value="1"/>
</dbReference>
<dbReference type="AlphaFoldDB" id="A0AAE0H281"/>
<evidence type="ECO:0000313" key="9">
    <source>
        <dbReference type="Proteomes" id="UP001190700"/>
    </source>
</evidence>
<dbReference type="InterPro" id="IPR003938">
    <property type="entry name" value="K_chnl_volt-dep_EAG/ELK/ERG"/>
</dbReference>
<dbReference type="Pfam" id="PF00520">
    <property type="entry name" value="Ion_trans"/>
    <property type="match status" value="1"/>
</dbReference>
<feature type="transmembrane region" description="Helical" evidence="6">
    <location>
        <begin position="428"/>
        <end position="448"/>
    </location>
</feature>
<dbReference type="GO" id="GO:0005249">
    <property type="term" value="F:voltage-gated potassium channel activity"/>
    <property type="evidence" value="ECO:0007669"/>
    <property type="project" value="InterPro"/>
</dbReference>
<dbReference type="Proteomes" id="UP001190700">
    <property type="component" value="Unassembled WGS sequence"/>
</dbReference>
<keyword evidence="3 6" id="KW-1133">Transmembrane helix</keyword>